<dbReference type="AlphaFoldDB" id="A0A366HAB6"/>
<name>A0A366HAB6_9BACT</name>
<reference evidence="2 3" key="1">
    <citation type="submission" date="2018-06" db="EMBL/GenBank/DDBJ databases">
        <title>Genomic Encyclopedia of Type Strains, Phase IV (KMG-IV): sequencing the most valuable type-strain genomes for metagenomic binning, comparative biology and taxonomic classification.</title>
        <authorList>
            <person name="Goeker M."/>
        </authorList>
    </citation>
    <scope>NUCLEOTIDE SEQUENCE [LARGE SCALE GENOMIC DNA]</scope>
    <source>
        <strain evidence="2 3">DSM 25532</strain>
    </source>
</reference>
<organism evidence="2 3">
    <name type="scientific">Roseimicrobium gellanilyticum</name>
    <dbReference type="NCBI Taxonomy" id="748857"/>
    <lineage>
        <taxon>Bacteria</taxon>
        <taxon>Pseudomonadati</taxon>
        <taxon>Verrucomicrobiota</taxon>
        <taxon>Verrucomicrobiia</taxon>
        <taxon>Verrucomicrobiales</taxon>
        <taxon>Verrucomicrobiaceae</taxon>
        <taxon>Roseimicrobium</taxon>
    </lineage>
</organism>
<evidence type="ECO:0000259" key="1">
    <source>
        <dbReference type="PROSITE" id="PS50006"/>
    </source>
</evidence>
<dbReference type="CDD" id="cd00060">
    <property type="entry name" value="FHA"/>
    <property type="match status" value="1"/>
</dbReference>
<evidence type="ECO:0000313" key="2">
    <source>
        <dbReference type="EMBL" id="RBP38097.1"/>
    </source>
</evidence>
<dbReference type="EMBL" id="QNRR01000012">
    <property type="protein sequence ID" value="RBP38097.1"/>
    <property type="molecule type" value="Genomic_DNA"/>
</dbReference>
<feature type="domain" description="FHA" evidence="1">
    <location>
        <begin position="83"/>
        <end position="141"/>
    </location>
</feature>
<keyword evidence="3" id="KW-1185">Reference proteome</keyword>
<dbReference type="Pfam" id="PF00498">
    <property type="entry name" value="FHA"/>
    <property type="match status" value="1"/>
</dbReference>
<dbReference type="InterPro" id="IPR008984">
    <property type="entry name" value="SMAD_FHA_dom_sf"/>
</dbReference>
<evidence type="ECO:0000313" key="3">
    <source>
        <dbReference type="Proteomes" id="UP000253426"/>
    </source>
</evidence>
<dbReference type="PROSITE" id="PS50006">
    <property type="entry name" value="FHA_DOMAIN"/>
    <property type="match status" value="1"/>
</dbReference>
<dbReference type="SUPFAM" id="SSF49879">
    <property type="entry name" value="SMAD/FHA domain"/>
    <property type="match status" value="1"/>
</dbReference>
<accession>A0A366HAB6</accession>
<gene>
    <name evidence="2" type="ORF">DES53_11295</name>
</gene>
<protein>
    <submittedName>
        <fullName evidence="2">FHA domain-containing protein</fullName>
    </submittedName>
</protein>
<proteinExistence type="predicted"/>
<dbReference type="RefSeq" id="WP_113961225.1">
    <property type="nucleotide sequence ID" value="NZ_QNRR01000012.1"/>
</dbReference>
<dbReference type="Proteomes" id="UP000253426">
    <property type="component" value="Unassembled WGS sequence"/>
</dbReference>
<dbReference type="InterPro" id="IPR000253">
    <property type="entry name" value="FHA_dom"/>
</dbReference>
<comment type="caution">
    <text evidence="2">The sequence shown here is derived from an EMBL/GenBank/DDBJ whole genome shotgun (WGS) entry which is preliminary data.</text>
</comment>
<sequence length="183" mass="20046">MHDENDLILASLDSLDDASLASLIAHTRVSEDLPRPPEDKISERVIQFGALLDQLEPRPAGPALIYADHVSGQARVAAIGSSLRVGRVARGLSEQPTNESDLAFPHFMGMSAIHFSVTCDKDCCRIISYGRNGTFVNGELQPRIEPGAPAIGRELHVADVITASIGGWKFYFYQNVEEWMDEP</sequence>
<dbReference type="Gene3D" id="2.60.200.20">
    <property type="match status" value="1"/>
</dbReference>